<sequence>MTCGTSISLRVPNRKQQFIDKISVIIKEINAIINLPQKISEFPRIVTLKDLNKIEVLDTLLLKKLSNSSTTENISIDISRFLELSNMILLLDDMLDVNIYI</sequence>
<evidence type="ECO:0000313" key="1">
    <source>
        <dbReference type="EMBL" id="BAE98252.1"/>
    </source>
</evidence>
<name>Q0WXM5_STAAU</name>
<organism evidence="1">
    <name type="scientific">Staphylococcus aureus</name>
    <dbReference type="NCBI Taxonomy" id="1280"/>
    <lineage>
        <taxon>Bacteria</taxon>
        <taxon>Bacillati</taxon>
        <taxon>Bacillota</taxon>
        <taxon>Bacilli</taxon>
        <taxon>Bacillales</taxon>
        <taxon>Staphylococcaceae</taxon>
        <taxon>Staphylococcus</taxon>
    </lineage>
</organism>
<protein>
    <submittedName>
        <fullName evidence="1">Uncharacterized protein</fullName>
    </submittedName>
</protein>
<dbReference type="AlphaFoldDB" id="Q0WXM5"/>
<reference evidence="1" key="1">
    <citation type="journal article" date="2008" name="J. Antimicrob. Chemother.">
        <title>Recurrence of heterogeneous methicillin-resistant Staphylococcus aureus (MRSA) among the MRSA clinical isolates in a Japanese university hospital.</title>
        <authorList>
            <person name="Kishii K."/>
            <person name="Ito T."/>
            <person name="Watanabe S."/>
            <person name="Okuzumi K."/>
            <person name="Hiramatsu K."/>
        </authorList>
    </citation>
    <scope>NUCLEOTIDE SEQUENCE</scope>
    <source>
        <strain evidence="1">JCSC4788</strain>
    </source>
</reference>
<proteinExistence type="predicted"/>
<dbReference type="EMBL" id="AB266532">
    <property type="protein sequence ID" value="BAE98252.1"/>
    <property type="molecule type" value="Genomic_DNA"/>
</dbReference>
<accession>Q0WXM5</accession>